<name>A0A1G9NU28_9BURK</name>
<evidence type="ECO:0000256" key="1">
    <source>
        <dbReference type="ARBA" id="ARBA00004370"/>
    </source>
</evidence>
<keyword evidence="2" id="KW-0812">Transmembrane</keyword>
<sequence length="328" mass="36987">MTQWLAWLAATFDAAQQWLFEGLVQPLLFHLGMASVLEDAYAATGWLLVGLVQLAVMVAVIAPLERWRPVEPVHDRAAVRTDVLYTLVHRLGLFRLALFFTVDPLWDAAFGALRVHGWHGMQLDALWPGVTDRPLASLLLYLLAFDLLDYCLHRAQHRFDWWWRLHSLHHSQRQMTLWSDNRNHLLDDLLRDAIVVLAAQCIGVAPGQFVAIVAITQLSESLQHANLRAGFGRLGGRLWVSPRFHRRHHAIEPVAAAVSGAPVPYSCNYGVLLPWWDMLLGTADFSGGEGPTGVLDQVVPGRNGRLRDYGRGFWQQQWRGLLRLAGRA</sequence>
<keyword evidence="4" id="KW-0472">Membrane</keyword>
<dbReference type="GO" id="GO:0005506">
    <property type="term" value="F:iron ion binding"/>
    <property type="evidence" value="ECO:0007669"/>
    <property type="project" value="InterPro"/>
</dbReference>
<dbReference type="RefSeq" id="WP_091565117.1">
    <property type="nucleotide sequence ID" value="NZ_FNHP01000001.1"/>
</dbReference>
<evidence type="ECO:0000256" key="3">
    <source>
        <dbReference type="ARBA" id="ARBA00022989"/>
    </source>
</evidence>
<gene>
    <name evidence="6" type="ORF">SAMN05428957_1015</name>
</gene>
<evidence type="ECO:0000259" key="5">
    <source>
        <dbReference type="Pfam" id="PF04116"/>
    </source>
</evidence>
<protein>
    <submittedName>
        <fullName evidence="6">Sterol desaturase/sphingolipid hydroxylase, fatty acid hydroxylase superfamily</fullName>
    </submittedName>
</protein>
<dbReference type="Pfam" id="PF04116">
    <property type="entry name" value="FA_hydroxylase"/>
    <property type="match status" value="1"/>
</dbReference>
<dbReference type="STRING" id="1527607.SAMN05428957_1015"/>
<dbReference type="GO" id="GO:0008610">
    <property type="term" value="P:lipid biosynthetic process"/>
    <property type="evidence" value="ECO:0007669"/>
    <property type="project" value="InterPro"/>
</dbReference>
<feature type="domain" description="Fatty acid hydroxylase" evidence="5">
    <location>
        <begin position="139"/>
        <end position="282"/>
    </location>
</feature>
<dbReference type="InterPro" id="IPR050307">
    <property type="entry name" value="Sterol_Desaturase_Related"/>
</dbReference>
<dbReference type="EMBL" id="FNHP01000001">
    <property type="protein sequence ID" value="SDL90098.1"/>
    <property type="molecule type" value="Genomic_DNA"/>
</dbReference>
<evidence type="ECO:0000313" key="7">
    <source>
        <dbReference type="Proteomes" id="UP000198552"/>
    </source>
</evidence>
<dbReference type="InterPro" id="IPR006694">
    <property type="entry name" value="Fatty_acid_hydroxylase"/>
</dbReference>
<proteinExistence type="predicted"/>
<dbReference type="PANTHER" id="PTHR11863">
    <property type="entry name" value="STEROL DESATURASE"/>
    <property type="match status" value="1"/>
</dbReference>
<organism evidence="6 7">
    <name type="scientific">Oryzisolibacter propanilivorax</name>
    <dbReference type="NCBI Taxonomy" id="1527607"/>
    <lineage>
        <taxon>Bacteria</taxon>
        <taxon>Pseudomonadati</taxon>
        <taxon>Pseudomonadota</taxon>
        <taxon>Betaproteobacteria</taxon>
        <taxon>Burkholderiales</taxon>
        <taxon>Comamonadaceae</taxon>
        <taxon>Oryzisolibacter</taxon>
    </lineage>
</organism>
<dbReference type="Proteomes" id="UP000198552">
    <property type="component" value="Unassembled WGS sequence"/>
</dbReference>
<evidence type="ECO:0000313" key="6">
    <source>
        <dbReference type="EMBL" id="SDL90098.1"/>
    </source>
</evidence>
<keyword evidence="3" id="KW-1133">Transmembrane helix</keyword>
<accession>A0A1G9NU28</accession>
<dbReference type="AlphaFoldDB" id="A0A1G9NU28"/>
<dbReference type="GO" id="GO:0016020">
    <property type="term" value="C:membrane"/>
    <property type="evidence" value="ECO:0007669"/>
    <property type="project" value="UniProtKB-SubCell"/>
</dbReference>
<keyword evidence="7" id="KW-1185">Reference proteome</keyword>
<evidence type="ECO:0000256" key="2">
    <source>
        <dbReference type="ARBA" id="ARBA00022692"/>
    </source>
</evidence>
<evidence type="ECO:0000256" key="4">
    <source>
        <dbReference type="ARBA" id="ARBA00023136"/>
    </source>
</evidence>
<reference evidence="7" key="1">
    <citation type="submission" date="2016-10" db="EMBL/GenBank/DDBJ databases">
        <authorList>
            <person name="Varghese N."/>
            <person name="Submissions S."/>
        </authorList>
    </citation>
    <scope>NUCLEOTIDE SEQUENCE [LARGE SCALE GENOMIC DNA]</scope>
    <source>
        <strain evidence="7">EPL6</strain>
    </source>
</reference>
<dbReference type="GO" id="GO:0016491">
    <property type="term" value="F:oxidoreductase activity"/>
    <property type="evidence" value="ECO:0007669"/>
    <property type="project" value="InterPro"/>
</dbReference>
<dbReference type="OrthoDB" id="9770329at2"/>
<comment type="subcellular location">
    <subcellularLocation>
        <location evidence="1">Membrane</location>
    </subcellularLocation>
</comment>